<dbReference type="SMART" id="SM00849">
    <property type="entry name" value="Lactamase_B"/>
    <property type="match status" value="1"/>
</dbReference>
<name>A0A124FU65_9BACT</name>
<gene>
    <name evidence="4" type="ORF">XD87_0004</name>
</gene>
<dbReference type="InterPro" id="IPR001279">
    <property type="entry name" value="Metallo-B-lactamas"/>
</dbReference>
<dbReference type="InterPro" id="IPR022712">
    <property type="entry name" value="Beta_Casp"/>
</dbReference>
<dbReference type="Proteomes" id="UP000053469">
    <property type="component" value="Unassembled WGS sequence"/>
</dbReference>
<sequence>MKIQFLGAAKTVTGSCFYVETSNLKFLVECGAFQGPSEIEERNYEPFPFNPADIDFVFLTHAHFDHTGRLPLLVKQGFRGRIISTQPTRDLTKIILLDSAELQKEEYDRWLARPKNQQNSEDEKFKKPLYTEEDVEEAMRFFEVYPYGSSVNITKDFEFRMRDAGHILGSAIFEFWLETEADRKRKLVFSGDLGQPGARIVKDPDLIREADYVICESTYGNRLHKNRDETILEFLSAIQSAQKLGGNILIPSFAIERTQEILYEINLFIENKIISHIPIYLDSPMASKATEVFRQYPNFYDEDAKRLLKKGDDPFDFPGLVKTDSVDESKRLAAKRGIGIIAGSGMCTGGRILHHLKNNIEDPTTHIVIVGYQVRGTLGRRIVEKEKTIRIFGKEYQNNAKLFTLGGFSGHGDQRDLRYWLRSFGHSPRKIFLVHGDEDIIYTFRNNLQNEVNINTEIYVPKHGETVKLD</sequence>
<keyword evidence="1" id="KW-0378">Hydrolase</keyword>
<dbReference type="AlphaFoldDB" id="A0A124FU65"/>
<dbReference type="Pfam" id="PF07521">
    <property type="entry name" value="RMMBL"/>
    <property type="match status" value="1"/>
</dbReference>
<evidence type="ECO:0000259" key="2">
    <source>
        <dbReference type="SMART" id="SM00849"/>
    </source>
</evidence>
<dbReference type="PANTHER" id="PTHR11203:SF37">
    <property type="entry name" value="INTEGRATOR COMPLEX SUBUNIT 11"/>
    <property type="match status" value="1"/>
</dbReference>
<dbReference type="GO" id="GO:0004521">
    <property type="term" value="F:RNA endonuclease activity"/>
    <property type="evidence" value="ECO:0007669"/>
    <property type="project" value="TreeGrafter"/>
</dbReference>
<organism evidence="4 5">
    <name type="scientific">candidate division WS6 bacterium 36_33</name>
    <dbReference type="NCBI Taxonomy" id="1641388"/>
    <lineage>
        <taxon>Bacteria</taxon>
        <taxon>Candidatus Dojkabacteria</taxon>
    </lineage>
</organism>
<evidence type="ECO:0000313" key="5">
    <source>
        <dbReference type="Proteomes" id="UP000053469"/>
    </source>
</evidence>
<dbReference type="EMBL" id="LGGI01000001">
    <property type="protein sequence ID" value="KUK67612.1"/>
    <property type="molecule type" value="Genomic_DNA"/>
</dbReference>
<dbReference type="PATRIC" id="fig|1641388.3.peg.239"/>
<dbReference type="SMART" id="SM01027">
    <property type="entry name" value="Beta-Casp"/>
    <property type="match status" value="1"/>
</dbReference>
<dbReference type="SUPFAM" id="SSF56281">
    <property type="entry name" value="Metallo-hydrolase/oxidoreductase"/>
    <property type="match status" value="1"/>
</dbReference>
<comment type="caution">
    <text evidence="4">The sequence shown here is derived from an EMBL/GenBank/DDBJ whole genome shotgun (WGS) entry which is preliminary data.</text>
</comment>
<evidence type="ECO:0008006" key="6">
    <source>
        <dbReference type="Google" id="ProtNLM"/>
    </source>
</evidence>
<accession>A0A124FU65</accession>
<dbReference type="GO" id="GO:0016787">
    <property type="term" value="F:hydrolase activity"/>
    <property type="evidence" value="ECO:0007669"/>
    <property type="project" value="UniProtKB-KW"/>
</dbReference>
<proteinExistence type="predicted"/>
<evidence type="ECO:0000313" key="4">
    <source>
        <dbReference type="EMBL" id="KUK67612.1"/>
    </source>
</evidence>
<dbReference type="InterPro" id="IPR011108">
    <property type="entry name" value="RMMBL"/>
</dbReference>
<reference evidence="5" key="1">
    <citation type="journal article" date="2015" name="MBio">
        <title>Genome-Resolved Metagenomic Analysis Reveals Roles for Candidate Phyla and Other Microbial Community Members in Biogeochemical Transformations in Oil Reservoirs.</title>
        <authorList>
            <person name="Hu P."/>
            <person name="Tom L."/>
            <person name="Singh A."/>
            <person name="Thomas B.C."/>
            <person name="Baker B.J."/>
            <person name="Piceno Y.M."/>
            <person name="Andersen G.L."/>
            <person name="Banfield J.F."/>
        </authorList>
    </citation>
    <scope>NUCLEOTIDE SEQUENCE [LARGE SCALE GENOMIC DNA]</scope>
</reference>
<dbReference type="InterPro" id="IPR036866">
    <property type="entry name" value="RibonucZ/Hydroxyglut_hydro"/>
</dbReference>
<feature type="domain" description="Metallo-beta-lactamase" evidence="2">
    <location>
        <begin position="13"/>
        <end position="238"/>
    </location>
</feature>
<evidence type="ECO:0000256" key="1">
    <source>
        <dbReference type="ARBA" id="ARBA00022801"/>
    </source>
</evidence>
<evidence type="ECO:0000259" key="3">
    <source>
        <dbReference type="SMART" id="SM01027"/>
    </source>
</evidence>
<dbReference type="PANTHER" id="PTHR11203">
    <property type="entry name" value="CLEAVAGE AND POLYADENYLATION SPECIFICITY FACTOR FAMILY MEMBER"/>
    <property type="match status" value="1"/>
</dbReference>
<dbReference type="CDD" id="cd16295">
    <property type="entry name" value="TTHA0252-CPSF-like_MBL-fold"/>
    <property type="match status" value="1"/>
</dbReference>
<dbReference type="Gene3D" id="3.60.15.10">
    <property type="entry name" value="Ribonuclease Z/Hydroxyacylglutathione hydrolase-like"/>
    <property type="match status" value="1"/>
</dbReference>
<dbReference type="Pfam" id="PF10996">
    <property type="entry name" value="Beta-Casp"/>
    <property type="match status" value="1"/>
</dbReference>
<dbReference type="Gene3D" id="3.40.50.10890">
    <property type="match status" value="1"/>
</dbReference>
<protein>
    <recommendedName>
        <fullName evidence="6">RNA-metabolising metallo-beta-lactamase</fullName>
    </recommendedName>
</protein>
<dbReference type="InterPro" id="IPR050698">
    <property type="entry name" value="MBL"/>
</dbReference>
<dbReference type="Pfam" id="PF00753">
    <property type="entry name" value="Lactamase_B"/>
    <property type="match status" value="1"/>
</dbReference>
<feature type="domain" description="Beta-Casp" evidence="3">
    <location>
        <begin position="258"/>
        <end position="382"/>
    </location>
</feature>